<sequence>MSESYEQFILRDGVEVEVMEADMRQYLGLRATIRRGWGSGAYQGESDYRVTTDRPLTSDMMQELQASLPQYLGMVLLRANTQNTDPANPVHESSHGNLEATGSWIHPTWHAGHFFPAQQSSMTTYSSASPSSSYPARYPQELEGLHPPRRFTPSDESPVEVSIDQVMHNRISLTMVKSSGYPWSPLEASDQQYLSFSTGEPQDYIHPEAPPTVRPEYSSSTRDIQHLGSQFEGTPYSFFTNPSVHLMPQVEAVAQRPEIPPTVISPRAVRHPDTPM</sequence>
<dbReference type="GeneID" id="19403524"/>
<protein>
    <submittedName>
        <fullName evidence="1">Uncharacterized protein</fullName>
    </submittedName>
</protein>
<proteinExistence type="predicted"/>
<reference evidence="1 2" key="2">
    <citation type="journal article" date="2013" name="PLoS Genet.">
        <title>Comparative genome structure, secondary metabolite, and effector coding capacity across Cochliobolus pathogens.</title>
        <authorList>
            <person name="Condon B.J."/>
            <person name="Leng Y."/>
            <person name="Wu D."/>
            <person name="Bushley K.E."/>
            <person name="Ohm R.A."/>
            <person name="Otillar R."/>
            <person name="Martin J."/>
            <person name="Schackwitz W."/>
            <person name="Grimwood J."/>
            <person name="MohdZainudin N."/>
            <person name="Xue C."/>
            <person name="Wang R."/>
            <person name="Manning V.A."/>
            <person name="Dhillon B."/>
            <person name="Tu Z.J."/>
            <person name="Steffenson B.J."/>
            <person name="Salamov A."/>
            <person name="Sun H."/>
            <person name="Lowry S."/>
            <person name="LaButti K."/>
            <person name="Han J."/>
            <person name="Copeland A."/>
            <person name="Lindquist E."/>
            <person name="Barry K."/>
            <person name="Schmutz J."/>
            <person name="Baker S.E."/>
            <person name="Ciuffetti L.M."/>
            <person name="Grigoriev I.V."/>
            <person name="Zhong S."/>
            <person name="Turgeon B.G."/>
        </authorList>
    </citation>
    <scope>NUCLEOTIDE SEQUENCE [LARGE SCALE GENOMIC DNA]</scope>
    <source>
        <strain evidence="2">28A</strain>
    </source>
</reference>
<gene>
    <name evidence="1" type="ORF">SETTUDRAFT_31245</name>
</gene>
<dbReference type="HOGENOM" id="CLU_1008898_0_0_1"/>
<organism evidence="1 2">
    <name type="scientific">Exserohilum turcicum (strain 28A)</name>
    <name type="common">Northern leaf blight fungus</name>
    <name type="synonym">Setosphaeria turcica</name>
    <dbReference type="NCBI Taxonomy" id="671987"/>
    <lineage>
        <taxon>Eukaryota</taxon>
        <taxon>Fungi</taxon>
        <taxon>Dikarya</taxon>
        <taxon>Ascomycota</taxon>
        <taxon>Pezizomycotina</taxon>
        <taxon>Dothideomycetes</taxon>
        <taxon>Pleosporomycetidae</taxon>
        <taxon>Pleosporales</taxon>
        <taxon>Pleosporineae</taxon>
        <taxon>Pleosporaceae</taxon>
        <taxon>Exserohilum</taxon>
    </lineage>
</organism>
<evidence type="ECO:0000313" key="2">
    <source>
        <dbReference type="Proteomes" id="UP000016935"/>
    </source>
</evidence>
<dbReference type="AlphaFoldDB" id="R0KFN8"/>
<dbReference type="Proteomes" id="UP000016935">
    <property type="component" value="Unassembled WGS sequence"/>
</dbReference>
<reference evidence="1 2" key="1">
    <citation type="journal article" date="2012" name="PLoS Pathog.">
        <title>Diverse lifestyles and strategies of plant pathogenesis encoded in the genomes of eighteen Dothideomycetes fungi.</title>
        <authorList>
            <person name="Ohm R.A."/>
            <person name="Feau N."/>
            <person name="Henrissat B."/>
            <person name="Schoch C.L."/>
            <person name="Horwitz B.A."/>
            <person name="Barry K.W."/>
            <person name="Condon B.J."/>
            <person name="Copeland A.C."/>
            <person name="Dhillon B."/>
            <person name="Glaser F."/>
            <person name="Hesse C.N."/>
            <person name="Kosti I."/>
            <person name="LaButti K."/>
            <person name="Lindquist E.A."/>
            <person name="Lucas S."/>
            <person name="Salamov A.A."/>
            <person name="Bradshaw R.E."/>
            <person name="Ciuffetti L."/>
            <person name="Hamelin R.C."/>
            <person name="Kema G.H.J."/>
            <person name="Lawrence C."/>
            <person name="Scott J.A."/>
            <person name="Spatafora J.W."/>
            <person name="Turgeon B.G."/>
            <person name="de Wit P.J.G.M."/>
            <person name="Zhong S."/>
            <person name="Goodwin S.B."/>
            <person name="Grigoriev I.V."/>
        </authorList>
    </citation>
    <scope>NUCLEOTIDE SEQUENCE [LARGE SCALE GENOMIC DNA]</scope>
    <source>
        <strain evidence="2">28A</strain>
    </source>
</reference>
<accession>R0KFN8</accession>
<evidence type="ECO:0000313" key="1">
    <source>
        <dbReference type="EMBL" id="EOA86937.1"/>
    </source>
</evidence>
<dbReference type="EMBL" id="KB908592">
    <property type="protein sequence ID" value="EOA86937.1"/>
    <property type="molecule type" value="Genomic_DNA"/>
</dbReference>
<keyword evidence="2" id="KW-1185">Reference proteome</keyword>
<dbReference type="RefSeq" id="XP_008025041.1">
    <property type="nucleotide sequence ID" value="XM_008026850.1"/>
</dbReference>
<dbReference type="OrthoDB" id="6133115at2759"/>
<name>R0KFN8_EXST2</name>